<dbReference type="RefSeq" id="WP_195003053.1">
    <property type="nucleotide sequence ID" value="NZ_JADLQN010000002.1"/>
</dbReference>
<proteinExistence type="predicted"/>
<evidence type="ECO:0000313" key="2">
    <source>
        <dbReference type="Proteomes" id="UP000707731"/>
    </source>
</evidence>
<comment type="caution">
    <text evidence="1">The sequence shown here is derived from an EMBL/GenBank/DDBJ whole genome shotgun (WGS) entry which is preliminary data.</text>
</comment>
<reference evidence="1 2" key="1">
    <citation type="submission" date="2020-10" db="EMBL/GenBank/DDBJ databases">
        <title>Identification of Nocardia species via Next-generation sequencing and recognition of intraspecies genetic diversity.</title>
        <authorList>
            <person name="Li P."/>
            <person name="Li P."/>
            <person name="Lu B."/>
        </authorList>
    </citation>
    <scope>NUCLEOTIDE SEQUENCE [LARGE SCALE GENOMIC DNA]</scope>
    <source>
        <strain evidence="1 2">BJ06-0143</strain>
    </source>
</reference>
<sequence length="63" mass="6902">MSHQLSRSASRHNPGNTPVMDFAVRASVREQAEYCLPDPRRPPGRTLAVESVVRDEISGGVGR</sequence>
<name>A0ABS0DCP8_9NOCA</name>
<keyword evidence="2" id="KW-1185">Reference proteome</keyword>
<organism evidence="1 2">
    <name type="scientific">Nocardia higoensis</name>
    <dbReference type="NCBI Taxonomy" id="228599"/>
    <lineage>
        <taxon>Bacteria</taxon>
        <taxon>Bacillati</taxon>
        <taxon>Actinomycetota</taxon>
        <taxon>Actinomycetes</taxon>
        <taxon>Mycobacteriales</taxon>
        <taxon>Nocardiaceae</taxon>
        <taxon>Nocardia</taxon>
    </lineage>
</organism>
<protein>
    <submittedName>
        <fullName evidence="1">Uncharacterized protein</fullName>
    </submittedName>
</protein>
<evidence type="ECO:0000313" key="1">
    <source>
        <dbReference type="EMBL" id="MBF6356247.1"/>
    </source>
</evidence>
<dbReference type="Proteomes" id="UP000707731">
    <property type="component" value="Unassembled WGS sequence"/>
</dbReference>
<gene>
    <name evidence="1" type="ORF">IU449_17140</name>
</gene>
<accession>A0ABS0DCP8</accession>
<dbReference type="EMBL" id="JADLQN010000002">
    <property type="protein sequence ID" value="MBF6356247.1"/>
    <property type="molecule type" value="Genomic_DNA"/>
</dbReference>